<gene>
    <name evidence="1" type="ORF">CWI37_0106p0040</name>
    <name evidence="2" type="ORF">CWI38_1382p0020</name>
</gene>
<dbReference type="Proteomes" id="UP000292362">
    <property type="component" value="Unassembled WGS sequence"/>
</dbReference>
<dbReference type="EMBL" id="PITK01001382">
    <property type="protein sequence ID" value="TBU11105.1"/>
    <property type="molecule type" value="Genomic_DNA"/>
</dbReference>
<sequence length="145" mass="17024">MNIFIILLFRKILSSRISKEGNKIGFTKDEVKQRPVDRSSTSDNNIKRYLHIIVTNKNQNLIDDTSLAIPYVKKFLEAHLKKIISLIEECIEESIERQKIQRVNDGNLINEKTIYKSICSIYSEILREKYINFCSEQKCLNNKEI</sequence>
<comment type="caution">
    <text evidence="2">The sequence shown here is derived from an EMBL/GenBank/DDBJ whole genome shotgun (WGS) entry which is preliminary data.</text>
</comment>
<keyword evidence="3" id="KW-1185">Reference proteome</keyword>
<accession>A0A4Q9LU21</accession>
<dbReference type="AlphaFoldDB" id="A0A4Q9LU21"/>
<reference evidence="3 4" key="1">
    <citation type="submission" date="2017-12" db="EMBL/GenBank/DDBJ databases">
        <authorList>
            <person name="Pombert J.-F."/>
            <person name="Haag K.L."/>
            <person name="Ebert D."/>
        </authorList>
    </citation>
    <scope>NUCLEOTIDE SEQUENCE [LARGE SCALE GENOMIC DNA]</scope>
    <source>
        <strain evidence="1">FI-OER-3-3</strain>
        <strain evidence="2">IL-G-3</strain>
    </source>
</reference>
<organism evidence="2 3">
    <name type="scientific">Hamiltosporidium tvaerminnensis</name>
    <dbReference type="NCBI Taxonomy" id="1176355"/>
    <lineage>
        <taxon>Eukaryota</taxon>
        <taxon>Fungi</taxon>
        <taxon>Fungi incertae sedis</taxon>
        <taxon>Microsporidia</taxon>
        <taxon>Dubosqiidae</taxon>
        <taxon>Hamiltosporidium</taxon>
    </lineage>
</organism>
<dbReference type="EMBL" id="PITJ01000106">
    <property type="protein sequence ID" value="TBU04649.1"/>
    <property type="molecule type" value="Genomic_DNA"/>
</dbReference>
<evidence type="ECO:0000313" key="3">
    <source>
        <dbReference type="Proteomes" id="UP000292282"/>
    </source>
</evidence>
<proteinExistence type="predicted"/>
<dbReference type="VEuPathDB" id="MicrosporidiaDB:CWI38_1382p0020"/>
<name>A0A4Q9LU21_9MICR</name>
<protein>
    <submittedName>
        <fullName evidence="2">Uncharacterized protein</fullName>
    </submittedName>
</protein>
<evidence type="ECO:0000313" key="1">
    <source>
        <dbReference type="EMBL" id="TBU04649.1"/>
    </source>
</evidence>
<dbReference type="VEuPathDB" id="MicrosporidiaDB:CWI37_0106p0040"/>
<evidence type="ECO:0000313" key="4">
    <source>
        <dbReference type="Proteomes" id="UP000292362"/>
    </source>
</evidence>
<dbReference type="Proteomes" id="UP000292282">
    <property type="component" value="Unassembled WGS sequence"/>
</dbReference>
<evidence type="ECO:0000313" key="2">
    <source>
        <dbReference type="EMBL" id="TBU11105.1"/>
    </source>
</evidence>